<accession>A0AAW1WJ65</accession>
<dbReference type="EMBL" id="JBEDUW010000006">
    <property type="protein sequence ID" value="KAK9924010.1"/>
    <property type="molecule type" value="Genomic_DNA"/>
</dbReference>
<dbReference type="AlphaFoldDB" id="A0AAW1WJ65"/>
<sequence>MDRPEREQRTERRHSRRVADAVEMCAALMEARAWVRWVNGDGGAGMVMPRAELVILGLNWVRESKDMAITLQGPEAGPLPVHSLFGLVGIIYEKNPELLSGNDVLWKFVNFSGEGPLNFYIHVAFLNMLSSLDREHNRGEEMTGLDNRRHGAEIGGEARPWIEHGLEAARCNGKEHGIGGLGSPAASSWCVGEAVIWDDHGGSVDWWRRRRQRKRGLAGLCSLGCYG</sequence>
<keyword evidence="2" id="KW-1185">Reference proteome</keyword>
<organism evidence="1 2">
    <name type="scientific">Rubus argutus</name>
    <name type="common">Southern blackberry</name>
    <dbReference type="NCBI Taxonomy" id="59490"/>
    <lineage>
        <taxon>Eukaryota</taxon>
        <taxon>Viridiplantae</taxon>
        <taxon>Streptophyta</taxon>
        <taxon>Embryophyta</taxon>
        <taxon>Tracheophyta</taxon>
        <taxon>Spermatophyta</taxon>
        <taxon>Magnoliopsida</taxon>
        <taxon>eudicotyledons</taxon>
        <taxon>Gunneridae</taxon>
        <taxon>Pentapetalae</taxon>
        <taxon>rosids</taxon>
        <taxon>fabids</taxon>
        <taxon>Rosales</taxon>
        <taxon>Rosaceae</taxon>
        <taxon>Rosoideae</taxon>
        <taxon>Rosoideae incertae sedis</taxon>
        <taxon>Rubus</taxon>
    </lineage>
</organism>
<gene>
    <name evidence="1" type="ORF">M0R45_032400</name>
</gene>
<dbReference type="Proteomes" id="UP001457282">
    <property type="component" value="Unassembled WGS sequence"/>
</dbReference>
<name>A0AAW1WJ65_RUBAR</name>
<reference evidence="1 2" key="1">
    <citation type="journal article" date="2023" name="G3 (Bethesda)">
        <title>A chromosome-length genome assembly and annotation of blackberry (Rubus argutus, cv. 'Hillquist').</title>
        <authorList>
            <person name="Bruna T."/>
            <person name="Aryal R."/>
            <person name="Dudchenko O."/>
            <person name="Sargent D.J."/>
            <person name="Mead D."/>
            <person name="Buti M."/>
            <person name="Cavallini A."/>
            <person name="Hytonen T."/>
            <person name="Andres J."/>
            <person name="Pham M."/>
            <person name="Weisz D."/>
            <person name="Mascagni F."/>
            <person name="Usai G."/>
            <person name="Natali L."/>
            <person name="Bassil N."/>
            <person name="Fernandez G.E."/>
            <person name="Lomsadze A."/>
            <person name="Armour M."/>
            <person name="Olukolu B."/>
            <person name="Poorten T."/>
            <person name="Britton C."/>
            <person name="Davik J."/>
            <person name="Ashrafi H."/>
            <person name="Aiden E.L."/>
            <person name="Borodovsky M."/>
            <person name="Worthington M."/>
        </authorList>
    </citation>
    <scope>NUCLEOTIDE SEQUENCE [LARGE SCALE GENOMIC DNA]</scope>
    <source>
        <strain evidence="1">PI 553951</strain>
    </source>
</reference>
<proteinExistence type="predicted"/>
<protein>
    <submittedName>
        <fullName evidence="1">Uncharacterized protein</fullName>
    </submittedName>
</protein>
<comment type="caution">
    <text evidence="1">The sequence shown here is derived from an EMBL/GenBank/DDBJ whole genome shotgun (WGS) entry which is preliminary data.</text>
</comment>
<evidence type="ECO:0000313" key="2">
    <source>
        <dbReference type="Proteomes" id="UP001457282"/>
    </source>
</evidence>
<evidence type="ECO:0000313" key="1">
    <source>
        <dbReference type="EMBL" id="KAK9924010.1"/>
    </source>
</evidence>